<dbReference type="EMBL" id="JAAAHW010001203">
    <property type="protein sequence ID" value="KAF9996233.1"/>
    <property type="molecule type" value="Genomic_DNA"/>
</dbReference>
<feature type="compositionally biased region" description="Polar residues" evidence="1">
    <location>
        <begin position="140"/>
        <end position="161"/>
    </location>
</feature>
<feature type="region of interest" description="Disordered" evidence="1">
    <location>
        <begin position="131"/>
        <end position="161"/>
    </location>
</feature>
<dbReference type="Proteomes" id="UP000749646">
    <property type="component" value="Unassembled WGS sequence"/>
</dbReference>
<evidence type="ECO:0000256" key="1">
    <source>
        <dbReference type="SAM" id="MobiDB-lite"/>
    </source>
</evidence>
<gene>
    <name evidence="2" type="ORF">BGZ65_008175</name>
</gene>
<accession>A0A9P6SS59</accession>
<organism evidence="2 3">
    <name type="scientific">Modicella reniformis</name>
    <dbReference type="NCBI Taxonomy" id="1440133"/>
    <lineage>
        <taxon>Eukaryota</taxon>
        <taxon>Fungi</taxon>
        <taxon>Fungi incertae sedis</taxon>
        <taxon>Mucoromycota</taxon>
        <taxon>Mortierellomycotina</taxon>
        <taxon>Mortierellomycetes</taxon>
        <taxon>Mortierellales</taxon>
        <taxon>Mortierellaceae</taxon>
        <taxon>Modicella</taxon>
    </lineage>
</organism>
<dbReference type="AlphaFoldDB" id="A0A9P6SS59"/>
<keyword evidence="3" id="KW-1185">Reference proteome</keyword>
<sequence>VSDRFGAGKWVYSGSKATENMVKEGKYKMINPAAYIRPTLAQLVYAQWTIRVASDMIYLCETRSGPSPMAILKNETLKSEAGSSSTPPLFEDVRLTLSGATLKKKLQCVLYFGPPSLPPFLSPFDTVVSPSDNEDMKASNEVSQSHTDEPQLQQDITQPNLPTTLMDRSHVLRLAKVHSSEKSVFTVPMYDMERLFHNHQAGFKAIQQACVRRLFLATPKGSSVDHYPRWIGLAESQKSLPVAKGLWKLASILPKTTPTP</sequence>
<dbReference type="OrthoDB" id="3363286at2759"/>
<comment type="caution">
    <text evidence="2">The sequence shown here is derived from an EMBL/GenBank/DDBJ whole genome shotgun (WGS) entry which is preliminary data.</text>
</comment>
<proteinExistence type="predicted"/>
<reference evidence="2" key="1">
    <citation type="journal article" date="2020" name="Fungal Divers.">
        <title>Resolving the Mortierellaceae phylogeny through synthesis of multi-gene phylogenetics and phylogenomics.</title>
        <authorList>
            <person name="Vandepol N."/>
            <person name="Liber J."/>
            <person name="Desiro A."/>
            <person name="Na H."/>
            <person name="Kennedy M."/>
            <person name="Barry K."/>
            <person name="Grigoriev I.V."/>
            <person name="Miller A.N."/>
            <person name="O'Donnell K."/>
            <person name="Stajich J.E."/>
            <person name="Bonito G."/>
        </authorList>
    </citation>
    <scope>NUCLEOTIDE SEQUENCE</scope>
    <source>
        <strain evidence="2">MES-2147</strain>
    </source>
</reference>
<protein>
    <submittedName>
        <fullName evidence="2">Uncharacterized protein</fullName>
    </submittedName>
</protein>
<evidence type="ECO:0000313" key="3">
    <source>
        <dbReference type="Proteomes" id="UP000749646"/>
    </source>
</evidence>
<feature type="non-terminal residue" evidence="2">
    <location>
        <position position="260"/>
    </location>
</feature>
<evidence type="ECO:0000313" key="2">
    <source>
        <dbReference type="EMBL" id="KAF9996233.1"/>
    </source>
</evidence>
<name>A0A9P6SS59_9FUNG</name>